<name>A0A401S1P9_CHIPU</name>
<evidence type="ECO:0000313" key="1">
    <source>
        <dbReference type="EMBL" id="GCC24298.1"/>
    </source>
</evidence>
<comment type="caution">
    <text evidence="1">The sequence shown here is derived from an EMBL/GenBank/DDBJ whole genome shotgun (WGS) entry which is preliminary data.</text>
</comment>
<accession>A0A401S1P9</accession>
<dbReference type="Proteomes" id="UP000287033">
    <property type="component" value="Unassembled WGS sequence"/>
</dbReference>
<dbReference type="OrthoDB" id="6760781at2759"/>
<organism evidence="1 2">
    <name type="scientific">Chiloscyllium punctatum</name>
    <name type="common">Brownbanded bambooshark</name>
    <name type="synonym">Hemiscyllium punctatum</name>
    <dbReference type="NCBI Taxonomy" id="137246"/>
    <lineage>
        <taxon>Eukaryota</taxon>
        <taxon>Metazoa</taxon>
        <taxon>Chordata</taxon>
        <taxon>Craniata</taxon>
        <taxon>Vertebrata</taxon>
        <taxon>Chondrichthyes</taxon>
        <taxon>Elasmobranchii</taxon>
        <taxon>Galeomorphii</taxon>
        <taxon>Galeoidea</taxon>
        <taxon>Orectolobiformes</taxon>
        <taxon>Hemiscylliidae</taxon>
        <taxon>Chiloscyllium</taxon>
    </lineage>
</organism>
<dbReference type="AlphaFoldDB" id="A0A401S1P9"/>
<sequence length="147" mass="17539">MRIKRHNRVMEELTKFIKVKEWIISMEPRIKDNTRKLWIPDLILKKENQIIVVDVTIRTDLQINSLEQAWEEKKNKHKHLEKEILDLTKGTRVSFYGFVMGSRGKWFEKNNELMKDLGIEKFKSLAQNIANLVLSLTLELLRIFMDS</sequence>
<dbReference type="OMA" id="WIISMEP"/>
<protein>
    <submittedName>
        <fullName evidence="1">Uncharacterized protein</fullName>
    </submittedName>
</protein>
<evidence type="ECO:0000313" key="2">
    <source>
        <dbReference type="Proteomes" id="UP000287033"/>
    </source>
</evidence>
<dbReference type="EMBL" id="BEZZ01000053">
    <property type="protein sequence ID" value="GCC24298.1"/>
    <property type="molecule type" value="Genomic_DNA"/>
</dbReference>
<reference evidence="1 2" key="1">
    <citation type="journal article" date="2018" name="Nat. Ecol. Evol.">
        <title>Shark genomes provide insights into elasmobranch evolution and the origin of vertebrates.</title>
        <authorList>
            <person name="Hara Y"/>
            <person name="Yamaguchi K"/>
            <person name="Onimaru K"/>
            <person name="Kadota M"/>
            <person name="Koyanagi M"/>
            <person name="Keeley SD"/>
            <person name="Tatsumi K"/>
            <person name="Tanaka K"/>
            <person name="Motone F"/>
            <person name="Kageyama Y"/>
            <person name="Nozu R"/>
            <person name="Adachi N"/>
            <person name="Nishimura O"/>
            <person name="Nakagawa R"/>
            <person name="Tanegashima C"/>
            <person name="Kiyatake I"/>
            <person name="Matsumoto R"/>
            <person name="Murakumo K"/>
            <person name="Nishida K"/>
            <person name="Terakita A"/>
            <person name="Kuratani S"/>
            <person name="Sato K"/>
            <person name="Hyodo S Kuraku.S."/>
        </authorList>
    </citation>
    <scope>NUCLEOTIDE SEQUENCE [LARGE SCALE GENOMIC DNA]</scope>
</reference>
<gene>
    <name evidence="1" type="ORF">chiPu_0002698</name>
</gene>
<proteinExistence type="predicted"/>
<keyword evidence="2" id="KW-1185">Reference proteome</keyword>